<comment type="caution">
    <text evidence="6">The sequence shown here is derived from an EMBL/GenBank/DDBJ whole genome shotgun (WGS) entry which is preliminary data.</text>
</comment>
<comment type="similarity">
    <text evidence="1">Belongs to the methyltransferase superfamily. Type-7 methyltransferase family.</text>
</comment>
<dbReference type="GO" id="GO:0046872">
    <property type="term" value="F:metal ion binding"/>
    <property type="evidence" value="ECO:0007669"/>
    <property type="project" value="UniProtKB-KW"/>
</dbReference>
<dbReference type="GO" id="GO:0008168">
    <property type="term" value="F:methyltransferase activity"/>
    <property type="evidence" value="ECO:0007669"/>
    <property type="project" value="UniProtKB-KW"/>
</dbReference>
<keyword evidence="2" id="KW-0489">Methyltransferase</keyword>
<evidence type="ECO:0000313" key="7">
    <source>
        <dbReference type="Proteomes" id="UP001188597"/>
    </source>
</evidence>
<dbReference type="InterPro" id="IPR042086">
    <property type="entry name" value="MeTrfase_capping"/>
</dbReference>
<keyword evidence="3" id="KW-0808">Transferase</keyword>
<name>A0AA88UZB6_9ASTE</name>
<dbReference type="AlphaFoldDB" id="A0AA88UZB6"/>
<protein>
    <submittedName>
        <fullName evidence="6">Uncharacterized protein</fullName>
    </submittedName>
</protein>
<evidence type="ECO:0000256" key="1">
    <source>
        <dbReference type="ARBA" id="ARBA00007967"/>
    </source>
</evidence>
<dbReference type="InterPro" id="IPR029063">
    <property type="entry name" value="SAM-dependent_MTases_sf"/>
</dbReference>
<gene>
    <name evidence="6" type="ORF">RJ639_023289</name>
</gene>
<keyword evidence="4" id="KW-0479">Metal-binding</keyword>
<keyword evidence="5" id="KW-0460">Magnesium</keyword>
<evidence type="ECO:0000313" key="6">
    <source>
        <dbReference type="EMBL" id="KAK2998654.1"/>
    </source>
</evidence>
<dbReference type="GO" id="GO:0032259">
    <property type="term" value="P:methylation"/>
    <property type="evidence" value="ECO:0007669"/>
    <property type="project" value="UniProtKB-KW"/>
</dbReference>
<evidence type="ECO:0000256" key="2">
    <source>
        <dbReference type="ARBA" id="ARBA00022603"/>
    </source>
</evidence>
<dbReference type="Proteomes" id="UP001188597">
    <property type="component" value="Unassembled WGS sequence"/>
</dbReference>
<dbReference type="InterPro" id="IPR005299">
    <property type="entry name" value="MeTrfase_7"/>
</dbReference>
<evidence type="ECO:0000256" key="4">
    <source>
        <dbReference type="ARBA" id="ARBA00022723"/>
    </source>
</evidence>
<sequence length="270" mass="30158">MIILLMISTLFASFPPNKRYFAVGVPGSFFNRIFPASSLHFVHSSYSLQWLSKVPEQLLDKNSLAWNKGRIHYTSASGKVANAYTSQFENDIDDFVNARAKEVVAGGMMVLITLGRPNGTHHSKLPVGLLLDALGFSLMDMAKAYMNFNNSKQAMRYQNQLSIQFLCTGAQVDSFNLPLYSVSPKEMTQLTGKNGFFSIEKMMLTAPSSKTDVPVSPQDMVIHLRAGTEGMLTKHFGNDFIEELFERTSQKSAEISYALETQLFVALKRQ</sequence>
<accession>A0AA88UZB6</accession>
<reference evidence="6" key="1">
    <citation type="submission" date="2022-12" db="EMBL/GenBank/DDBJ databases">
        <title>Draft genome assemblies for two species of Escallonia (Escalloniales).</title>
        <authorList>
            <person name="Chanderbali A."/>
            <person name="Dervinis C."/>
            <person name="Anghel I."/>
            <person name="Soltis D."/>
            <person name="Soltis P."/>
            <person name="Zapata F."/>
        </authorList>
    </citation>
    <scope>NUCLEOTIDE SEQUENCE</scope>
    <source>
        <strain evidence="6">UCBG64.0493</strain>
        <tissue evidence="6">Leaf</tissue>
    </source>
</reference>
<keyword evidence="7" id="KW-1185">Reference proteome</keyword>
<dbReference type="Pfam" id="PF03492">
    <property type="entry name" value="Methyltransf_7"/>
    <property type="match status" value="1"/>
</dbReference>
<proteinExistence type="inferred from homology"/>
<evidence type="ECO:0000256" key="3">
    <source>
        <dbReference type="ARBA" id="ARBA00022679"/>
    </source>
</evidence>
<dbReference type="PANTHER" id="PTHR31009">
    <property type="entry name" value="S-ADENOSYL-L-METHIONINE:CARBOXYL METHYLTRANSFERASE FAMILY PROTEIN"/>
    <property type="match status" value="1"/>
</dbReference>
<evidence type="ECO:0000256" key="5">
    <source>
        <dbReference type="ARBA" id="ARBA00022842"/>
    </source>
</evidence>
<organism evidence="6 7">
    <name type="scientific">Escallonia herrerae</name>
    <dbReference type="NCBI Taxonomy" id="1293975"/>
    <lineage>
        <taxon>Eukaryota</taxon>
        <taxon>Viridiplantae</taxon>
        <taxon>Streptophyta</taxon>
        <taxon>Embryophyta</taxon>
        <taxon>Tracheophyta</taxon>
        <taxon>Spermatophyta</taxon>
        <taxon>Magnoliopsida</taxon>
        <taxon>eudicotyledons</taxon>
        <taxon>Gunneridae</taxon>
        <taxon>Pentapetalae</taxon>
        <taxon>asterids</taxon>
        <taxon>campanulids</taxon>
        <taxon>Escalloniales</taxon>
        <taxon>Escalloniaceae</taxon>
        <taxon>Escallonia</taxon>
    </lineage>
</organism>
<dbReference type="EMBL" id="JAVXUP010003557">
    <property type="protein sequence ID" value="KAK2998654.1"/>
    <property type="molecule type" value="Genomic_DNA"/>
</dbReference>
<dbReference type="Gene3D" id="1.10.1200.270">
    <property type="entry name" value="Methyltransferase, alpha-helical capping domain"/>
    <property type="match status" value="2"/>
</dbReference>
<dbReference type="Gene3D" id="3.40.50.150">
    <property type="entry name" value="Vaccinia Virus protein VP39"/>
    <property type="match status" value="2"/>
</dbReference>
<dbReference type="SUPFAM" id="SSF53335">
    <property type="entry name" value="S-adenosyl-L-methionine-dependent methyltransferases"/>
    <property type="match status" value="1"/>
</dbReference>